<dbReference type="InterPro" id="IPR004082">
    <property type="entry name" value="OBERON"/>
</dbReference>
<dbReference type="PANTHER" id="PTHR21736">
    <property type="entry name" value="VERNALIZATION-INSENSITIVE PROTEIN 3"/>
    <property type="match status" value="1"/>
</dbReference>
<evidence type="ECO:0000256" key="1">
    <source>
        <dbReference type="SAM" id="Coils"/>
    </source>
</evidence>
<dbReference type="eggNOG" id="ENOG502QPTA">
    <property type="taxonomic scope" value="Eukaryota"/>
</dbReference>
<dbReference type="STRING" id="13333.W1PSI0"/>
<name>W1PSI0_AMBTC</name>
<accession>W1PSI0</accession>
<reference evidence="4" key="1">
    <citation type="journal article" date="2013" name="Science">
        <title>The Amborella genome and the evolution of flowering plants.</title>
        <authorList>
            <consortium name="Amborella Genome Project"/>
        </authorList>
    </citation>
    <scope>NUCLEOTIDE SEQUENCE [LARGE SCALE GENOMIC DNA]</scope>
</reference>
<dbReference type="AlphaFoldDB" id="W1PSI0"/>
<dbReference type="PRINTS" id="PR01544">
    <property type="entry name" value="ARATH130DUF"/>
</dbReference>
<keyword evidence="1" id="KW-0175">Coiled coil</keyword>
<evidence type="ECO:0000259" key="2">
    <source>
        <dbReference type="Pfam" id="PF16312"/>
    </source>
</evidence>
<keyword evidence="4" id="KW-1185">Reference proteome</keyword>
<evidence type="ECO:0000313" key="4">
    <source>
        <dbReference type="Proteomes" id="UP000017836"/>
    </source>
</evidence>
<dbReference type="PANTHER" id="PTHR21736:SF38">
    <property type="entry name" value="PROTEIN OBERON 3"/>
    <property type="match status" value="1"/>
</dbReference>
<evidence type="ECO:0000313" key="3">
    <source>
        <dbReference type="EMBL" id="ERN11003.1"/>
    </source>
</evidence>
<protein>
    <recommendedName>
        <fullName evidence="2">Oberon coiled-coil region domain-containing protein</fullName>
    </recommendedName>
</protein>
<feature type="domain" description="Oberon coiled-coil region" evidence="2">
    <location>
        <begin position="69"/>
        <end position="180"/>
    </location>
</feature>
<proteinExistence type="predicted"/>
<dbReference type="InterPro" id="IPR032535">
    <property type="entry name" value="Oberon_CC"/>
</dbReference>
<dbReference type="EMBL" id="KI392710">
    <property type="protein sequence ID" value="ERN11003.1"/>
    <property type="molecule type" value="Genomic_DNA"/>
</dbReference>
<feature type="coiled-coil region" evidence="1">
    <location>
        <begin position="107"/>
        <end position="189"/>
    </location>
</feature>
<dbReference type="HOGENOM" id="CLU_122558_0_0_1"/>
<dbReference type="Pfam" id="PF16312">
    <property type="entry name" value="Oberon_cc"/>
    <property type="match status" value="1"/>
</dbReference>
<sequence length="191" mass="21549">MNFDSSYILYTAGASDISGSNCSSKELAVVQRDVSGQPPVHTQDPIYRANSSSIKGDIHRNSNSHERVTGEEVGFQRSLSEKKVGFDSLEGLVKMKEAEAIMFQSRADDAQKEAEGLKRIARAKSAKLEEEYVTKLAKLCLNEAEDKRKKKMEELKVLESSHCDYHNMKMRMEAEIASLLERMEATKKQWV</sequence>
<dbReference type="Gramene" id="ERN11003">
    <property type="protein sequence ID" value="ERN11003"/>
    <property type="gene ID" value="AMTR_s00024p00014560"/>
</dbReference>
<gene>
    <name evidence="3" type="ORF">AMTR_s00024p00014560</name>
</gene>
<dbReference type="Proteomes" id="UP000017836">
    <property type="component" value="Unassembled WGS sequence"/>
</dbReference>
<organism evidence="3 4">
    <name type="scientific">Amborella trichopoda</name>
    <dbReference type="NCBI Taxonomy" id="13333"/>
    <lineage>
        <taxon>Eukaryota</taxon>
        <taxon>Viridiplantae</taxon>
        <taxon>Streptophyta</taxon>
        <taxon>Embryophyta</taxon>
        <taxon>Tracheophyta</taxon>
        <taxon>Spermatophyta</taxon>
        <taxon>Magnoliopsida</taxon>
        <taxon>Amborellales</taxon>
        <taxon>Amborellaceae</taxon>
        <taxon>Amborella</taxon>
    </lineage>
</organism>